<feature type="compositionally biased region" description="Basic and acidic residues" evidence="1">
    <location>
        <begin position="132"/>
        <end position="149"/>
    </location>
</feature>
<dbReference type="EMBL" id="JROU02001655">
    <property type="protein sequence ID" value="OEH75708.1"/>
    <property type="molecule type" value="Genomic_DNA"/>
</dbReference>
<protein>
    <submittedName>
        <fullName evidence="2">Uncharacterized protein</fullName>
    </submittedName>
</protein>
<comment type="caution">
    <text evidence="2">The sequence shown here is derived from an EMBL/GenBank/DDBJ whole genome shotgun (WGS) entry which is preliminary data.</text>
</comment>
<feature type="region of interest" description="Disordered" evidence="1">
    <location>
        <begin position="131"/>
        <end position="159"/>
    </location>
</feature>
<proteinExistence type="predicted"/>
<organism evidence="2 3">
    <name type="scientific">Cyclospora cayetanensis</name>
    <dbReference type="NCBI Taxonomy" id="88456"/>
    <lineage>
        <taxon>Eukaryota</taxon>
        <taxon>Sar</taxon>
        <taxon>Alveolata</taxon>
        <taxon>Apicomplexa</taxon>
        <taxon>Conoidasida</taxon>
        <taxon>Coccidia</taxon>
        <taxon>Eucoccidiorida</taxon>
        <taxon>Eimeriorina</taxon>
        <taxon>Eimeriidae</taxon>
        <taxon>Cyclospora</taxon>
    </lineage>
</organism>
<evidence type="ECO:0000256" key="1">
    <source>
        <dbReference type="SAM" id="MobiDB-lite"/>
    </source>
</evidence>
<accession>A0A1D3CX07</accession>
<dbReference type="VEuPathDB" id="ToxoDB:LOC34618551"/>
<dbReference type="InParanoid" id="A0A1D3CX07"/>
<dbReference type="VEuPathDB" id="ToxoDB:cyc_01562"/>
<dbReference type="AlphaFoldDB" id="A0A1D3CX07"/>
<reference evidence="2 3" key="1">
    <citation type="journal article" date="2016" name="BMC Genomics">
        <title>Comparative genomics reveals Cyclospora cayetanensis possesses coccidia-like metabolism and invasion components but unique surface antigens.</title>
        <authorList>
            <person name="Liu S."/>
            <person name="Wang L."/>
            <person name="Zheng H."/>
            <person name="Xu Z."/>
            <person name="Roellig D.M."/>
            <person name="Li N."/>
            <person name="Frace M.A."/>
            <person name="Tang K."/>
            <person name="Arrowood M.J."/>
            <person name="Moss D.M."/>
            <person name="Zhang L."/>
            <person name="Feng Y."/>
            <person name="Xiao L."/>
        </authorList>
    </citation>
    <scope>NUCLEOTIDE SEQUENCE [LARGE SCALE GENOMIC DNA]</scope>
    <source>
        <strain evidence="2 3">CHN_HEN01</strain>
    </source>
</reference>
<dbReference type="Proteomes" id="UP000095192">
    <property type="component" value="Unassembled WGS sequence"/>
</dbReference>
<gene>
    <name evidence="2" type="ORF">cyc_01562</name>
</gene>
<evidence type="ECO:0000313" key="2">
    <source>
        <dbReference type="EMBL" id="OEH75708.1"/>
    </source>
</evidence>
<keyword evidence="3" id="KW-1185">Reference proteome</keyword>
<evidence type="ECO:0000313" key="3">
    <source>
        <dbReference type="Proteomes" id="UP000095192"/>
    </source>
</evidence>
<sequence>MRIFMCASVGGCFSAASQGGNEVALTLTDALVLAAACRASVGISLPASFALDTAAARSFGGGGVVGETSMRVAAAGLTGAATRGLLPTLLGVEVRARGPLGSPLRGKAAQEGLATAAEGASSFAEKPLAEAAHAEAGKAEKDKGLKGQRSEGNNRMAGLSEAPDVSMGLTFAFGEKGDLLVEPKFHLGERRVALDCSKRFSSGSFFAFHFAPSNCLRLRWADPAADGGFWVIAAEYPLQGNNFMAPATAAKKYLLRGLPALLSEQPSFPFSFSVSGRLQLELYGWRLRLQAIPRFPLY</sequence>
<name>A0A1D3CX07_9EIME</name>